<protein>
    <submittedName>
        <fullName evidence="2">Uncharacterized protein</fullName>
    </submittedName>
</protein>
<gene>
    <name evidence="2" type="ORF">JS530_03090</name>
</gene>
<organism evidence="2 3">
    <name type="scientific">Bifidobacterium colobi</name>
    <dbReference type="NCBI Taxonomy" id="2809026"/>
    <lineage>
        <taxon>Bacteria</taxon>
        <taxon>Bacillati</taxon>
        <taxon>Actinomycetota</taxon>
        <taxon>Actinomycetes</taxon>
        <taxon>Bifidobacteriales</taxon>
        <taxon>Bifidobacteriaceae</taxon>
        <taxon>Bifidobacterium</taxon>
    </lineage>
</organism>
<comment type="caution">
    <text evidence="2">The sequence shown here is derived from an EMBL/GenBank/DDBJ whole genome shotgun (WGS) entry which is preliminary data.</text>
</comment>
<reference evidence="2 3" key="1">
    <citation type="journal article" date="2021" name="Environ. Microbiol.">
        <title>Genetic insights into the dark matter of the mammalian gut microbiota through targeted genome reconstruction.</title>
        <authorList>
            <person name="Lugli G.A."/>
            <person name="Alessandri G."/>
            <person name="Milani C."/>
            <person name="Viappiani A."/>
            <person name="Fontana F."/>
            <person name="Tarracchini C."/>
            <person name="Mancabelli L."/>
            <person name="Argentini C."/>
            <person name="Ruiz L."/>
            <person name="Margolles A."/>
            <person name="van Sinderen D."/>
            <person name="Turroni F."/>
            <person name="Ventura M."/>
        </authorList>
    </citation>
    <scope>NUCLEOTIDE SEQUENCE [LARGE SCALE GENOMIC DNA]</scope>
    <source>
        <strain evidence="2 3">LC6</strain>
    </source>
</reference>
<dbReference type="EMBL" id="JAFEJU010000002">
    <property type="protein sequence ID" value="MBT1174503.1"/>
    <property type="molecule type" value="Genomic_DNA"/>
</dbReference>
<evidence type="ECO:0000313" key="2">
    <source>
        <dbReference type="EMBL" id="MBT1174503.1"/>
    </source>
</evidence>
<accession>A0ABS5UUS2</accession>
<keyword evidence="3" id="KW-1185">Reference proteome</keyword>
<evidence type="ECO:0000313" key="3">
    <source>
        <dbReference type="Proteomes" id="UP000711736"/>
    </source>
</evidence>
<dbReference type="RefSeq" id="WP_214375757.1">
    <property type="nucleotide sequence ID" value="NZ_JAFEJU010000002.1"/>
</dbReference>
<keyword evidence="1" id="KW-0812">Transmembrane</keyword>
<evidence type="ECO:0000256" key="1">
    <source>
        <dbReference type="SAM" id="Phobius"/>
    </source>
</evidence>
<sequence length="213" mass="24505">MIELLLAAGMGVLVAIGLCLVLAFNMVRYRWVMDHRIHPLLEREGLRRPDDGFVSSGVRERMEEFHRAERAAASAPDPSVAEREARERRRMVVFDPRFDVSPLPAGPYPFDRPMARWARDIYEGGDWKYADGWLRGVRSTPRVVRGLRLDAWRNEVLARYGLSVVSPVVLRRVERVARRERLWRGAGPARAYIIACEKTAKTVKPHQSVYRSL</sequence>
<keyword evidence="1" id="KW-0472">Membrane</keyword>
<feature type="transmembrane region" description="Helical" evidence="1">
    <location>
        <begin position="6"/>
        <end position="27"/>
    </location>
</feature>
<name>A0ABS5UUS2_9BIFI</name>
<keyword evidence="1" id="KW-1133">Transmembrane helix</keyword>
<proteinExistence type="predicted"/>
<dbReference type="Proteomes" id="UP000711736">
    <property type="component" value="Unassembled WGS sequence"/>
</dbReference>